<keyword evidence="3" id="KW-0238">DNA-binding</keyword>
<keyword evidence="4" id="KW-0804">Transcription</keyword>
<dbReference type="PROSITE" id="PS50066">
    <property type="entry name" value="MADS_BOX_2"/>
    <property type="match status" value="1"/>
</dbReference>
<name>A0A2P6PDB3_ROSCH</name>
<reference evidence="7 8" key="1">
    <citation type="journal article" date="2018" name="Nat. Genet.">
        <title>The Rosa genome provides new insights in the design of modern roses.</title>
        <authorList>
            <person name="Bendahmane M."/>
        </authorList>
    </citation>
    <scope>NUCLEOTIDE SEQUENCE [LARGE SCALE GENOMIC DNA]</scope>
    <source>
        <strain evidence="8">cv. Old Blush</strain>
    </source>
</reference>
<evidence type="ECO:0000256" key="3">
    <source>
        <dbReference type="ARBA" id="ARBA00023125"/>
    </source>
</evidence>
<dbReference type="FunFam" id="3.40.1810.10:FF:000024">
    <property type="entry name" value="Agamous-like MADS-box protein AGL80"/>
    <property type="match status" value="1"/>
</dbReference>
<accession>A0A2P6PDB3</accession>
<sequence>MARRKVRLHYIANETSERMTFRKRKKGLLKKVGEITTICDIKVPTIIYSPFDAELEVFPSHPEVHEMVTKFRDMPQMDKTRKMINQETFLRQQIDKVREHIRKQRRDNRENEITQVLKKVGEITILCDIKVAAIIYIPFDSKPEVFPSHPEVHKLLTKFQDMPQMDKTREMVDQKTFYDNELTKFGSRSKSKEETTEKRRSLKF</sequence>
<gene>
    <name evidence="7" type="ORF">RchiOBHm_Chr7g0222461</name>
</gene>
<dbReference type="Proteomes" id="UP000238479">
    <property type="component" value="Chromosome 7"/>
</dbReference>
<comment type="caution">
    <text evidence="7">The sequence shown here is derived from an EMBL/GenBank/DDBJ whole genome shotgun (WGS) entry which is preliminary data.</text>
</comment>
<dbReference type="PANTHER" id="PTHR11945">
    <property type="entry name" value="MADS BOX PROTEIN"/>
    <property type="match status" value="1"/>
</dbReference>
<dbReference type="SMART" id="SM00432">
    <property type="entry name" value="MADS"/>
    <property type="match status" value="2"/>
</dbReference>
<keyword evidence="5" id="KW-0539">Nucleus</keyword>
<evidence type="ECO:0000256" key="1">
    <source>
        <dbReference type="ARBA" id="ARBA00004123"/>
    </source>
</evidence>
<feature type="domain" description="MADS-box" evidence="6">
    <location>
        <begin position="1"/>
        <end position="49"/>
    </location>
</feature>
<evidence type="ECO:0000256" key="2">
    <source>
        <dbReference type="ARBA" id="ARBA00023015"/>
    </source>
</evidence>
<dbReference type="GO" id="GO:0046983">
    <property type="term" value="F:protein dimerization activity"/>
    <property type="evidence" value="ECO:0007669"/>
    <property type="project" value="InterPro"/>
</dbReference>
<comment type="subcellular location">
    <subcellularLocation>
        <location evidence="1">Nucleus</location>
    </subcellularLocation>
</comment>
<dbReference type="InterPro" id="IPR036879">
    <property type="entry name" value="TF_MADSbox_sf"/>
</dbReference>
<dbReference type="InterPro" id="IPR002100">
    <property type="entry name" value="TF_MADSbox"/>
</dbReference>
<evidence type="ECO:0000313" key="8">
    <source>
        <dbReference type="Proteomes" id="UP000238479"/>
    </source>
</evidence>
<dbReference type="GO" id="GO:0005634">
    <property type="term" value="C:nucleus"/>
    <property type="evidence" value="ECO:0007669"/>
    <property type="project" value="UniProtKB-SubCell"/>
</dbReference>
<evidence type="ECO:0000259" key="6">
    <source>
        <dbReference type="PROSITE" id="PS50066"/>
    </source>
</evidence>
<keyword evidence="8" id="KW-1185">Reference proteome</keyword>
<evidence type="ECO:0000256" key="4">
    <source>
        <dbReference type="ARBA" id="ARBA00023163"/>
    </source>
</evidence>
<organism evidence="7 8">
    <name type="scientific">Rosa chinensis</name>
    <name type="common">China rose</name>
    <dbReference type="NCBI Taxonomy" id="74649"/>
    <lineage>
        <taxon>Eukaryota</taxon>
        <taxon>Viridiplantae</taxon>
        <taxon>Streptophyta</taxon>
        <taxon>Embryophyta</taxon>
        <taxon>Tracheophyta</taxon>
        <taxon>Spermatophyta</taxon>
        <taxon>Magnoliopsida</taxon>
        <taxon>eudicotyledons</taxon>
        <taxon>Gunneridae</taxon>
        <taxon>Pentapetalae</taxon>
        <taxon>rosids</taxon>
        <taxon>fabids</taxon>
        <taxon>Rosales</taxon>
        <taxon>Rosaceae</taxon>
        <taxon>Rosoideae</taxon>
        <taxon>Rosoideae incertae sedis</taxon>
        <taxon>Rosa</taxon>
    </lineage>
</organism>
<keyword evidence="2" id="KW-0805">Transcription regulation</keyword>
<dbReference type="AlphaFoldDB" id="A0A2P6PDB3"/>
<dbReference type="SUPFAM" id="SSF55455">
    <property type="entry name" value="SRF-like"/>
    <property type="match status" value="2"/>
</dbReference>
<dbReference type="PRINTS" id="PR00404">
    <property type="entry name" value="MADSDOMAIN"/>
</dbReference>
<dbReference type="GO" id="GO:0000981">
    <property type="term" value="F:DNA-binding transcription factor activity, RNA polymerase II-specific"/>
    <property type="evidence" value="ECO:0007669"/>
    <property type="project" value="TreeGrafter"/>
</dbReference>
<evidence type="ECO:0000313" key="7">
    <source>
        <dbReference type="EMBL" id="PRQ19911.1"/>
    </source>
</evidence>
<dbReference type="Gramene" id="PRQ19911">
    <property type="protein sequence ID" value="PRQ19911"/>
    <property type="gene ID" value="RchiOBHm_Chr7g0222461"/>
</dbReference>
<protein>
    <submittedName>
        <fullName evidence="7">Putative transcription factor MADS-type1 family</fullName>
    </submittedName>
</protein>
<dbReference type="Gene3D" id="3.40.1810.10">
    <property type="entry name" value="Transcription factor, MADS-box"/>
    <property type="match status" value="2"/>
</dbReference>
<dbReference type="Pfam" id="PF00319">
    <property type="entry name" value="SRF-TF"/>
    <property type="match status" value="1"/>
</dbReference>
<dbReference type="GO" id="GO:0000978">
    <property type="term" value="F:RNA polymerase II cis-regulatory region sequence-specific DNA binding"/>
    <property type="evidence" value="ECO:0007669"/>
    <property type="project" value="TreeGrafter"/>
</dbReference>
<evidence type="ECO:0000256" key="5">
    <source>
        <dbReference type="ARBA" id="ARBA00023242"/>
    </source>
</evidence>
<proteinExistence type="predicted"/>
<dbReference type="EMBL" id="PDCK01000045">
    <property type="protein sequence ID" value="PRQ19911.1"/>
    <property type="molecule type" value="Genomic_DNA"/>
</dbReference>
<dbReference type="OMA" id="LGQNNYF"/>
<dbReference type="PANTHER" id="PTHR11945:SF387">
    <property type="entry name" value="AGAMOUS-LIKE MADS-BOX PROTEIN AGL80"/>
    <property type="match status" value="1"/>
</dbReference>
<dbReference type="OrthoDB" id="779403at2759"/>